<accession>A0A3S5B1G5</accession>
<evidence type="ECO:0000313" key="2">
    <source>
        <dbReference type="Proteomes" id="UP000784294"/>
    </source>
</evidence>
<name>A0A3S5B1G5_9PLAT</name>
<sequence length="343" mass="36736">MVEPRVKYVSQDSRSISNSIGQSHQGGSLYIGGGTTVTLIDDTSQVTPLPPRQLSYVILPAGSTGLPNSLLASRFYEQASTATSSSSSSRRWPHLTPVGFGPHSLSTAPVNSKSSSNRGVIAEKINLSHGDDGFGSGSESLLARVTLASPTFRSESRPGERLVVPVQTAAYAARLAGLPPTSSVSSIQSDVSSFSASSTSGRPVDRSLLRIRTRQPMALPRPGVTGRSGWFDALISWRPPPDHIEVGLKISAYSDDTSLGTGLLPQTQALVSAERATGSAQQRLIPARLQTIPQAIQAPRRLGYRVIWGPRMYEPIDLRMYNYGITPQLDRERAESKVVDAVS</sequence>
<dbReference type="OrthoDB" id="9985779at2759"/>
<organism evidence="1 2">
    <name type="scientific">Protopolystoma xenopodis</name>
    <dbReference type="NCBI Taxonomy" id="117903"/>
    <lineage>
        <taxon>Eukaryota</taxon>
        <taxon>Metazoa</taxon>
        <taxon>Spiralia</taxon>
        <taxon>Lophotrochozoa</taxon>
        <taxon>Platyhelminthes</taxon>
        <taxon>Monogenea</taxon>
        <taxon>Polyopisthocotylea</taxon>
        <taxon>Polystomatidea</taxon>
        <taxon>Polystomatidae</taxon>
        <taxon>Protopolystoma</taxon>
    </lineage>
</organism>
<evidence type="ECO:0000313" key="1">
    <source>
        <dbReference type="EMBL" id="VEL10472.1"/>
    </source>
</evidence>
<keyword evidence="2" id="KW-1185">Reference proteome</keyword>
<reference evidence="1" key="1">
    <citation type="submission" date="2018-11" db="EMBL/GenBank/DDBJ databases">
        <authorList>
            <consortium name="Pathogen Informatics"/>
        </authorList>
    </citation>
    <scope>NUCLEOTIDE SEQUENCE</scope>
</reference>
<comment type="caution">
    <text evidence="1">The sequence shown here is derived from an EMBL/GenBank/DDBJ whole genome shotgun (WGS) entry which is preliminary data.</text>
</comment>
<dbReference type="AlphaFoldDB" id="A0A3S5B1G5"/>
<dbReference type="Proteomes" id="UP000784294">
    <property type="component" value="Unassembled WGS sequence"/>
</dbReference>
<proteinExistence type="predicted"/>
<protein>
    <submittedName>
        <fullName evidence="1">Uncharacterized protein</fullName>
    </submittedName>
</protein>
<gene>
    <name evidence="1" type="ORF">PXEA_LOCUS3912</name>
</gene>
<dbReference type="EMBL" id="CAAALY010009104">
    <property type="protein sequence ID" value="VEL10472.1"/>
    <property type="molecule type" value="Genomic_DNA"/>
</dbReference>